<name>A0A0P7BE24_9HYPO</name>
<evidence type="ECO:0000313" key="3">
    <source>
        <dbReference type="Proteomes" id="UP000050424"/>
    </source>
</evidence>
<evidence type="ECO:0000313" key="2">
    <source>
        <dbReference type="EMBL" id="KPM39179.1"/>
    </source>
</evidence>
<keyword evidence="1" id="KW-0472">Membrane</keyword>
<comment type="caution">
    <text evidence="2">The sequence shown here is derived from an EMBL/GenBank/DDBJ whole genome shotgun (WGS) entry which is preliminary data.</text>
</comment>
<dbReference type="InterPro" id="IPR009571">
    <property type="entry name" value="SUR7/Rim9-like_fungi"/>
</dbReference>
<keyword evidence="1" id="KW-0812">Transmembrane</keyword>
<dbReference type="STRING" id="78410.A0A0P7BE24"/>
<dbReference type="InterPro" id="IPR052413">
    <property type="entry name" value="SUR7_domain"/>
</dbReference>
<sequence>MLSRFSVFFPLVLSLVAFILTILCLFAGQDKGFMEDYAIARVNTSMLGHNIFDTGNDTSTSDDDDDDDGGFLDTLSDKWDEIKDEVKDKANDITSDIADELAETLGIAEWYSIHIMDACEGYYKPNATSPDAGLNVSDCTQSSPAKRFDLNKMLSQELDVGPFDLTLKDLNWPDAIDDAIDTLNGALLGMFILYVLGVGFSGLAMLACMAAFFLAGRRSVALGNLVLALLAALSITVGSIIATVAAHKGVDKINDLGDDIGLSADLGSKFIAVTWVSSAFMLAATAYWAAHLCLMRREKKREWKHRKGSY</sequence>
<dbReference type="Pfam" id="PF06687">
    <property type="entry name" value="SUR7"/>
    <property type="match status" value="1"/>
</dbReference>
<dbReference type="Proteomes" id="UP000050424">
    <property type="component" value="Unassembled WGS sequence"/>
</dbReference>
<proteinExistence type="predicted"/>
<reference evidence="2 3" key="1">
    <citation type="submission" date="2015-09" db="EMBL/GenBank/DDBJ databases">
        <title>Draft genome of a European isolate of the apple canker pathogen Neonectria ditissima.</title>
        <authorList>
            <person name="Gomez-Cortecero A."/>
            <person name="Harrison R.J."/>
            <person name="Armitage A.D."/>
        </authorList>
    </citation>
    <scope>NUCLEOTIDE SEQUENCE [LARGE SCALE GENOMIC DNA]</scope>
    <source>
        <strain evidence="2 3">R09/05</strain>
    </source>
</reference>
<dbReference type="EMBL" id="LKCW01000114">
    <property type="protein sequence ID" value="KPM39179.1"/>
    <property type="molecule type" value="Genomic_DNA"/>
</dbReference>
<protein>
    <recommendedName>
        <fullName evidence="4">SUR7 family protein pun1</fullName>
    </recommendedName>
</protein>
<feature type="transmembrane region" description="Helical" evidence="1">
    <location>
        <begin position="191"/>
        <end position="214"/>
    </location>
</feature>
<feature type="transmembrane region" description="Helical" evidence="1">
    <location>
        <begin position="270"/>
        <end position="294"/>
    </location>
</feature>
<dbReference type="AlphaFoldDB" id="A0A0P7BE24"/>
<keyword evidence="3" id="KW-1185">Reference proteome</keyword>
<feature type="transmembrane region" description="Helical" evidence="1">
    <location>
        <begin position="226"/>
        <end position="250"/>
    </location>
</feature>
<dbReference type="GO" id="GO:0051285">
    <property type="term" value="C:cell cortex of cell tip"/>
    <property type="evidence" value="ECO:0007669"/>
    <property type="project" value="TreeGrafter"/>
</dbReference>
<dbReference type="PANTHER" id="PTHR28019">
    <property type="entry name" value="CELL MEMBRANE PROTEIN YLR413W-RELATED"/>
    <property type="match status" value="1"/>
</dbReference>
<keyword evidence="1" id="KW-1133">Transmembrane helix</keyword>
<accession>A0A0P7BE24</accession>
<dbReference type="GO" id="GO:0031505">
    <property type="term" value="P:fungal-type cell wall organization"/>
    <property type="evidence" value="ECO:0007669"/>
    <property type="project" value="TreeGrafter"/>
</dbReference>
<evidence type="ECO:0000256" key="1">
    <source>
        <dbReference type="SAM" id="Phobius"/>
    </source>
</evidence>
<gene>
    <name evidence="2" type="ORF">AK830_g7369</name>
</gene>
<organism evidence="2 3">
    <name type="scientific">Neonectria ditissima</name>
    <dbReference type="NCBI Taxonomy" id="78410"/>
    <lineage>
        <taxon>Eukaryota</taxon>
        <taxon>Fungi</taxon>
        <taxon>Dikarya</taxon>
        <taxon>Ascomycota</taxon>
        <taxon>Pezizomycotina</taxon>
        <taxon>Sordariomycetes</taxon>
        <taxon>Hypocreomycetidae</taxon>
        <taxon>Hypocreales</taxon>
        <taxon>Nectriaceae</taxon>
        <taxon>Neonectria</taxon>
    </lineage>
</organism>
<evidence type="ECO:0008006" key="4">
    <source>
        <dbReference type="Google" id="ProtNLM"/>
    </source>
</evidence>
<feature type="transmembrane region" description="Helical" evidence="1">
    <location>
        <begin position="7"/>
        <end position="28"/>
    </location>
</feature>
<dbReference type="GO" id="GO:0005886">
    <property type="term" value="C:plasma membrane"/>
    <property type="evidence" value="ECO:0007669"/>
    <property type="project" value="InterPro"/>
</dbReference>
<dbReference type="PANTHER" id="PTHR28019:SF7">
    <property type="entry name" value="SUR7 PROTEIN"/>
    <property type="match status" value="1"/>
</dbReference>
<dbReference type="OrthoDB" id="4159154at2759"/>